<reference evidence="13 14" key="1">
    <citation type="submission" date="2017-10" db="EMBL/GenBank/DDBJ databases">
        <title>Genomics of the genus Arcobacter.</title>
        <authorList>
            <person name="Perez-Cataluna A."/>
            <person name="Figueras M.J."/>
        </authorList>
    </citation>
    <scope>NUCLEOTIDE SEQUENCE [LARGE SCALE GENOMIC DNA]</scope>
    <source>
        <strain evidence="13 14">CECT 9230</strain>
    </source>
</reference>
<dbReference type="RefSeq" id="WP_113895189.1">
    <property type="nucleotide sequence ID" value="NZ_JANJGA010000020.1"/>
</dbReference>
<feature type="domain" description="Cytidyltransferase-like" evidence="12">
    <location>
        <begin position="5"/>
        <end position="157"/>
    </location>
</feature>
<dbReference type="Gene3D" id="3.40.50.620">
    <property type="entry name" value="HUPs"/>
    <property type="match status" value="1"/>
</dbReference>
<evidence type="ECO:0000256" key="3">
    <source>
        <dbReference type="ARBA" id="ARBA00009014"/>
    </source>
</evidence>
<dbReference type="OrthoDB" id="5295945at2"/>
<dbReference type="UniPathway" id="UPA00253">
    <property type="reaction ID" value="UER00332"/>
</dbReference>
<dbReference type="InterPro" id="IPR005248">
    <property type="entry name" value="NadD/NMNAT"/>
</dbReference>
<dbReference type="EC" id="2.7.7.18" evidence="11"/>
<dbReference type="GO" id="GO:0005524">
    <property type="term" value="F:ATP binding"/>
    <property type="evidence" value="ECO:0007669"/>
    <property type="project" value="UniProtKB-KW"/>
</dbReference>
<organism evidence="13 14">
    <name type="scientific">Aliarcobacter vitoriensis</name>
    <dbReference type="NCBI Taxonomy" id="2011099"/>
    <lineage>
        <taxon>Bacteria</taxon>
        <taxon>Pseudomonadati</taxon>
        <taxon>Campylobacterota</taxon>
        <taxon>Epsilonproteobacteria</taxon>
        <taxon>Campylobacterales</taxon>
        <taxon>Arcobacteraceae</taxon>
        <taxon>Aliarcobacter</taxon>
    </lineage>
</organism>
<proteinExistence type="inferred from homology"/>
<evidence type="ECO:0000256" key="5">
    <source>
        <dbReference type="ARBA" id="ARBA00022679"/>
    </source>
</evidence>
<keyword evidence="9 11" id="KW-0520">NAD</keyword>
<dbReference type="InterPro" id="IPR014729">
    <property type="entry name" value="Rossmann-like_a/b/a_fold"/>
</dbReference>
<comment type="function">
    <text evidence="1 11">Catalyzes the reversible adenylation of nicotinate mononucleotide (NaMN) to nicotinic acid adenine dinucleotide (NaAD).</text>
</comment>
<dbReference type="CDD" id="cd02165">
    <property type="entry name" value="NMNAT"/>
    <property type="match status" value="1"/>
</dbReference>
<dbReference type="HAMAP" id="MF_00244">
    <property type="entry name" value="NaMN_adenylyltr"/>
    <property type="match status" value="1"/>
</dbReference>
<comment type="similarity">
    <text evidence="3 11">Belongs to the NadD family.</text>
</comment>
<dbReference type="GO" id="GO:0009435">
    <property type="term" value="P:NAD+ biosynthetic process"/>
    <property type="evidence" value="ECO:0007669"/>
    <property type="project" value="UniProtKB-UniRule"/>
</dbReference>
<keyword evidence="14" id="KW-1185">Reference proteome</keyword>
<evidence type="ECO:0000259" key="12">
    <source>
        <dbReference type="Pfam" id="PF01467"/>
    </source>
</evidence>
<evidence type="ECO:0000256" key="11">
    <source>
        <dbReference type="HAMAP-Rule" id="MF_00244"/>
    </source>
</evidence>
<dbReference type="NCBIfam" id="TIGR00125">
    <property type="entry name" value="cyt_tran_rel"/>
    <property type="match status" value="1"/>
</dbReference>
<evidence type="ECO:0000256" key="7">
    <source>
        <dbReference type="ARBA" id="ARBA00022741"/>
    </source>
</evidence>
<comment type="pathway">
    <text evidence="2 11">Cofactor biosynthesis; NAD(+) biosynthesis; deamido-NAD(+) from nicotinate D-ribonucleotide: step 1/1.</text>
</comment>
<comment type="caution">
    <text evidence="13">The sequence shown here is derived from an EMBL/GenBank/DDBJ whole genome shotgun (WGS) entry which is preliminary data.</text>
</comment>
<keyword evidence="4 11" id="KW-0662">Pyridine nucleotide biosynthesis</keyword>
<keyword evidence="5 11" id="KW-0808">Transferase</keyword>
<evidence type="ECO:0000256" key="8">
    <source>
        <dbReference type="ARBA" id="ARBA00022840"/>
    </source>
</evidence>
<dbReference type="EMBL" id="PDKB01000021">
    <property type="protein sequence ID" value="RBQ28184.1"/>
    <property type="molecule type" value="Genomic_DNA"/>
</dbReference>
<sequence>MKIAIFGGSFDPVHIAHETIVEVALKNLDIDKLIVVPTYLNPFKTSFYLEPKFRFELLKKVFLPYPNVEICDYEIKNDKVSYTYETVSYIKSLYKPSKVYFIIGEDNVRNLHKWYKIEELKREVEFVVATRVGFNQNIEDFKILDINIDISSTNLREQIDLKFVPKAIQEDILNLQKGRKIE</sequence>
<evidence type="ECO:0000256" key="1">
    <source>
        <dbReference type="ARBA" id="ARBA00002324"/>
    </source>
</evidence>
<evidence type="ECO:0000256" key="4">
    <source>
        <dbReference type="ARBA" id="ARBA00022642"/>
    </source>
</evidence>
<dbReference type="PANTHER" id="PTHR39321">
    <property type="entry name" value="NICOTINATE-NUCLEOTIDE ADENYLYLTRANSFERASE-RELATED"/>
    <property type="match status" value="1"/>
</dbReference>
<dbReference type="NCBIfam" id="TIGR00482">
    <property type="entry name" value="nicotinate (nicotinamide) nucleotide adenylyltransferase"/>
    <property type="match status" value="1"/>
</dbReference>
<dbReference type="Proteomes" id="UP000252669">
    <property type="component" value="Unassembled WGS sequence"/>
</dbReference>
<dbReference type="InterPro" id="IPR004821">
    <property type="entry name" value="Cyt_trans-like"/>
</dbReference>
<gene>
    <name evidence="11 13" type="primary">nadD</name>
    <name evidence="13" type="ORF">CRU91_10545</name>
</gene>
<evidence type="ECO:0000256" key="9">
    <source>
        <dbReference type="ARBA" id="ARBA00023027"/>
    </source>
</evidence>
<dbReference type="PANTHER" id="PTHR39321:SF3">
    <property type="entry name" value="PHOSPHOPANTETHEINE ADENYLYLTRANSFERASE"/>
    <property type="match status" value="1"/>
</dbReference>
<evidence type="ECO:0000313" key="13">
    <source>
        <dbReference type="EMBL" id="RBQ28184.1"/>
    </source>
</evidence>
<keyword evidence="6 11" id="KW-0548">Nucleotidyltransferase</keyword>
<dbReference type="Pfam" id="PF01467">
    <property type="entry name" value="CTP_transf_like"/>
    <property type="match status" value="1"/>
</dbReference>
<evidence type="ECO:0000256" key="6">
    <source>
        <dbReference type="ARBA" id="ARBA00022695"/>
    </source>
</evidence>
<dbReference type="SUPFAM" id="SSF52374">
    <property type="entry name" value="Nucleotidylyl transferase"/>
    <property type="match status" value="1"/>
</dbReference>
<evidence type="ECO:0000313" key="14">
    <source>
        <dbReference type="Proteomes" id="UP000252669"/>
    </source>
</evidence>
<evidence type="ECO:0000256" key="10">
    <source>
        <dbReference type="ARBA" id="ARBA00048721"/>
    </source>
</evidence>
<name>A0A366MRG2_9BACT</name>
<dbReference type="AlphaFoldDB" id="A0A366MRG2"/>
<keyword evidence="8 11" id="KW-0067">ATP-binding</keyword>
<protein>
    <recommendedName>
        <fullName evidence="11">Probable nicotinate-nucleotide adenylyltransferase</fullName>
        <ecNumber evidence="11">2.7.7.18</ecNumber>
    </recommendedName>
    <alternativeName>
        <fullName evidence="11">Deamido-NAD(+) diphosphorylase</fullName>
    </alternativeName>
    <alternativeName>
        <fullName evidence="11">Deamido-NAD(+) pyrophosphorylase</fullName>
    </alternativeName>
    <alternativeName>
        <fullName evidence="11">Nicotinate mononucleotide adenylyltransferase</fullName>
        <shortName evidence="11">NaMN adenylyltransferase</shortName>
    </alternativeName>
</protein>
<keyword evidence="7 11" id="KW-0547">Nucleotide-binding</keyword>
<comment type="catalytic activity">
    <reaction evidence="10 11">
        <text>nicotinate beta-D-ribonucleotide + ATP + H(+) = deamido-NAD(+) + diphosphate</text>
        <dbReference type="Rhea" id="RHEA:22860"/>
        <dbReference type="ChEBI" id="CHEBI:15378"/>
        <dbReference type="ChEBI" id="CHEBI:30616"/>
        <dbReference type="ChEBI" id="CHEBI:33019"/>
        <dbReference type="ChEBI" id="CHEBI:57502"/>
        <dbReference type="ChEBI" id="CHEBI:58437"/>
        <dbReference type="EC" id="2.7.7.18"/>
    </reaction>
</comment>
<accession>A0A366MRG2</accession>
<evidence type="ECO:0000256" key="2">
    <source>
        <dbReference type="ARBA" id="ARBA00005019"/>
    </source>
</evidence>
<dbReference type="GO" id="GO:0004515">
    <property type="term" value="F:nicotinate-nucleotide adenylyltransferase activity"/>
    <property type="evidence" value="ECO:0007669"/>
    <property type="project" value="UniProtKB-UniRule"/>
</dbReference>